<protein>
    <submittedName>
        <fullName evidence="1">Uncharacterized protein</fullName>
    </submittedName>
</protein>
<reference evidence="1" key="1">
    <citation type="journal article" date="2014" name="Int. J. Syst. Evol. Microbiol.">
        <title>Complete genome sequence of Corynebacterium casei LMG S-19264T (=DSM 44701T), isolated from a smear-ripened cheese.</title>
        <authorList>
            <consortium name="US DOE Joint Genome Institute (JGI-PGF)"/>
            <person name="Walter F."/>
            <person name="Albersmeier A."/>
            <person name="Kalinowski J."/>
            <person name="Ruckert C."/>
        </authorList>
    </citation>
    <scope>NUCLEOTIDE SEQUENCE</scope>
    <source>
        <strain evidence="1">CGMCC 4.7679</strain>
    </source>
</reference>
<dbReference type="RefSeq" id="WP_145934328.1">
    <property type="nucleotide sequence ID" value="NZ_BNAV01000001.1"/>
</dbReference>
<evidence type="ECO:0000313" key="1">
    <source>
        <dbReference type="EMBL" id="GHF34009.1"/>
    </source>
</evidence>
<evidence type="ECO:0000313" key="2">
    <source>
        <dbReference type="Proteomes" id="UP000658656"/>
    </source>
</evidence>
<name>A0A8H9MA45_9PSEU</name>
<keyword evidence="2" id="KW-1185">Reference proteome</keyword>
<organism evidence="1 2">
    <name type="scientific">Amycolatopsis bartoniae</name>
    <dbReference type="NCBI Taxonomy" id="941986"/>
    <lineage>
        <taxon>Bacteria</taxon>
        <taxon>Bacillati</taxon>
        <taxon>Actinomycetota</taxon>
        <taxon>Actinomycetes</taxon>
        <taxon>Pseudonocardiales</taxon>
        <taxon>Pseudonocardiaceae</taxon>
        <taxon>Amycolatopsis</taxon>
    </lineage>
</organism>
<dbReference type="Proteomes" id="UP000658656">
    <property type="component" value="Unassembled WGS sequence"/>
</dbReference>
<gene>
    <name evidence="1" type="ORF">GCM10017566_03360</name>
</gene>
<accession>A0A8H9MA45</accession>
<reference evidence="1" key="2">
    <citation type="submission" date="2020-09" db="EMBL/GenBank/DDBJ databases">
        <authorList>
            <person name="Sun Q."/>
            <person name="Zhou Y."/>
        </authorList>
    </citation>
    <scope>NUCLEOTIDE SEQUENCE</scope>
    <source>
        <strain evidence="1">CGMCC 4.7679</strain>
    </source>
</reference>
<dbReference type="EMBL" id="BNAV01000001">
    <property type="protein sequence ID" value="GHF34009.1"/>
    <property type="molecule type" value="Genomic_DNA"/>
</dbReference>
<sequence>MARKSAFECERTNWRREEVDLYAAARLVCGRRLLPGGPLLRERGAVRWYLKDLYIFTPEHEKGLGGRLPLFCSEGRKASKIIWHSPARTKVEETGVASTRSSHSAANHGTAHHSSYGVGGCGFGGF</sequence>
<proteinExistence type="predicted"/>
<dbReference type="AlphaFoldDB" id="A0A8H9MA45"/>
<comment type="caution">
    <text evidence="1">The sequence shown here is derived from an EMBL/GenBank/DDBJ whole genome shotgun (WGS) entry which is preliminary data.</text>
</comment>